<evidence type="ECO:0000256" key="1">
    <source>
        <dbReference type="ARBA" id="ARBA00006018"/>
    </source>
</evidence>
<sequence length="102" mass="10609">MCVGIPMQVMALQPPRQAQVRGRGETRTVDTALLDGLAVGDWVLVFIDGARERISAERAAEVDATLDLVALAMGGAQADGDAAFALPSAMSDEQLRALTGAV</sequence>
<dbReference type="RefSeq" id="WP_210854667.1">
    <property type="nucleotide sequence ID" value="NZ_JAGQDD010000010.1"/>
</dbReference>
<name>A0A941BG43_9BURK</name>
<dbReference type="PROSITE" id="PS01097">
    <property type="entry name" value="HUPF_HYPC"/>
    <property type="match status" value="1"/>
</dbReference>
<dbReference type="Gene3D" id="2.30.30.140">
    <property type="match status" value="1"/>
</dbReference>
<dbReference type="SUPFAM" id="SSF159127">
    <property type="entry name" value="HupF/HypC-like"/>
    <property type="match status" value="1"/>
</dbReference>
<dbReference type="InterPro" id="IPR019812">
    <property type="entry name" value="Hydgase_assmbl_chp_CS"/>
</dbReference>
<dbReference type="AlphaFoldDB" id="A0A941BG43"/>
<dbReference type="PANTHER" id="PTHR35177">
    <property type="entry name" value="HYDROGENASE MATURATION FACTOR HYBG"/>
    <property type="match status" value="1"/>
</dbReference>
<dbReference type="GO" id="GO:0051604">
    <property type="term" value="P:protein maturation"/>
    <property type="evidence" value="ECO:0007669"/>
    <property type="project" value="TreeGrafter"/>
</dbReference>
<dbReference type="NCBIfam" id="TIGR00074">
    <property type="entry name" value="hypC_hupF"/>
    <property type="match status" value="1"/>
</dbReference>
<comment type="caution">
    <text evidence="2">The sequence shown here is derived from an EMBL/GenBank/DDBJ whole genome shotgun (WGS) entry which is preliminary data.</text>
</comment>
<dbReference type="GO" id="GO:0005506">
    <property type="term" value="F:iron ion binding"/>
    <property type="evidence" value="ECO:0007669"/>
    <property type="project" value="TreeGrafter"/>
</dbReference>
<dbReference type="Proteomes" id="UP000676246">
    <property type="component" value="Unassembled WGS sequence"/>
</dbReference>
<dbReference type="PRINTS" id="PR00445">
    <property type="entry name" value="HUPFHYPC"/>
</dbReference>
<evidence type="ECO:0000313" key="3">
    <source>
        <dbReference type="Proteomes" id="UP000676246"/>
    </source>
</evidence>
<evidence type="ECO:0000313" key="2">
    <source>
        <dbReference type="EMBL" id="MBQ0931697.1"/>
    </source>
</evidence>
<reference evidence="2 3" key="1">
    <citation type="submission" date="2021-04" db="EMBL/GenBank/DDBJ databases">
        <title>The genome sequence of Ideonella sp. 3Y2.</title>
        <authorList>
            <person name="Liu Y."/>
        </authorList>
    </citation>
    <scope>NUCLEOTIDE SEQUENCE [LARGE SCALE GENOMIC DNA]</scope>
    <source>
        <strain evidence="2 3">3Y2</strain>
    </source>
</reference>
<dbReference type="EMBL" id="JAGQDD010000010">
    <property type="protein sequence ID" value="MBQ0931697.1"/>
    <property type="molecule type" value="Genomic_DNA"/>
</dbReference>
<dbReference type="InterPro" id="IPR001109">
    <property type="entry name" value="Hydrogenase_HupF/HypC"/>
</dbReference>
<proteinExistence type="inferred from homology"/>
<dbReference type="Pfam" id="PF01455">
    <property type="entry name" value="HupF_HypC"/>
    <property type="match status" value="1"/>
</dbReference>
<comment type="similarity">
    <text evidence="1">Belongs to the HupF/HypC family.</text>
</comment>
<accession>A0A941BG43</accession>
<dbReference type="PANTHER" id="PTHR35177:SF2">
    <property type="entry name" value="HYDROGENASE MATURATION FACTOR HYBG"/>
    <property type="match status" value="1"/>
</dbReference>
<dbReference type="GO" id="GO:1902670">
    <property type="term" value="F:carbon dioxide binding"/>
    <property type="evidence" value="ECO:0007669"/>
    <property type="project" value="TreeGrafter"/>
</dbReference>
<protein>
    <submittedName>
        <fullName evidence="2">HypC/HybG/HupF family hydrogenase formation chaperone</fullName>
    </submittedName>
</protein>
<organism evidence="2 3">
    <name type="scientific">Ideonella alba</name>
    <dbReference type="NCBI Taxonomy" id="2824118"/>
    <lineage>
        <taxon>Bacteria</taxon>
        <taxon>Pseudomonadati</taxon>
        <taxon>Pseudomonadota</taxon>
        <taxon>Betaproteobacteria</taxon>
        <taxon>Burkholderiales</taxon>
        <taxon>Sphaerotilaceae</taxon>
        <taxon>Ideonella</taxon>
    </lineage>
</organism>
<gene>
    <name evidence="2" type="ORF">KAK03_14520</name>
</gene>
<keyword evidence="3" id="KW-1185">Reference proteome</keyword>